<dbReference type="EMBL" id="JANBPK010000726">
    <property type="protein sequence ID" value="KAJ2934094.1"/>
    <property type="molecule type" value="Genomic_DNA"/>
</dbReference>
<comment type="caution">
    <text evidence="1">The sequence shown here is derived from an EMBL/GenBank/DDBJ whole genome shotgun (WGS) entry which is preliminary data.</text>
</comment>
<gene>
    <name evidence="1" type="ORF">H1R20_g3009</name>
</gene>
<sequence length="567" mass="62197">MSSTALWCALPSVAVVWVTGVVVTRYLQRRKYLVGVDGSSFAVASSESYKIPLPEPASPSPPCPVSFSPTPSSFPSPLTSITSLLETKAADPSMDVKTDTHLTVPSPCSQPQLASLDAAMQEKDEGCDTPRALAFTNANHPTPFNLQNPVIAFRKLFEWDESNAPTPRGSVCLPLTESEPAATLNVEQEQVEVEEPVKSLERETGLELDCTNAFPSPPPSPPLITPGNPGERLLVIRPLAGTASSSLSTTATLAILEDDGTETEPALAAQPPLPLAQPLADPQFSLEPEERPRLPQSKETFDLIFDATSNRYILPPSVSQHVSHLRYHLSRAYEHRKAEEALKEARVKAGVHKFLRSSLPGRPASAPECSALIHSEDRDERILKIQDPTSPSRFLSILQSRSSENENALEEVDVKLKLWEGWEWNVEVEWELEFWKPDSNASSEAEGKAATPIHLPHLKRLGIATLDAVPLRPIFERVKAPLLEEVCIGVTASSSSSPGGRNSSTRQTQKVLQRCLEGEPCMALDRAEGGTVTPVHVELRLPHVQFDEEKWVEEVKRMRCQGRVVRC</sequence>
<feature type="non-terminal residue" evidence="1">
    <location>
        <position position="1"/>
    </location>
</feature>
<evidence type="ECO:0000313" key="2">
    <source>
        <dbReference type="Proteomes" id="UP001140091"/>
    </source>
</evidence>
<name>A0A9W8JJP0_9AGAR</name>
<keyword evidence="2" id="KW-1185">Reference proteome</keyword>
<protein>
    <submittedName>
        <fullName evidence="1">Uncharacterized protein</fullName>
    </submittedName>
</protein>
<dbReference type="AlphaFoldDB" id="A0A9W8JJP0"/>
<proteinExistence type="predicted"/>
<evidence type="ECO:0000313" key="1">
    <source>
        <dbReference type="EMBL" id="KAJ2934094.1"/>
    </source>
</evidence>
<dbReference type="OrthoDB" id="3081234at2759"/>
<organism evidence="1 2">
    <name type="scientific">Candolleomyces eurysporus</name>
    <dbReference type="NCBI Taxonomy" id="2828524"/>
    <lineage>
        <taxon>Eukaryota</taxon>
        <taxon>Fungi</taxon>
        <taxon>Dikarya</taxon>
        <taxon>Basidiomycota</taxon>
        <taxon>Agaricomycotina</taxon>
        <taxon>Agaricomycetes</taxon>
        <taxon>Agaricomycetidae</taxon>
        <taxon>Agaricales</taxon>
        <taxon>Agaricineae</taxon>
        <taxon>Psathyrellaceae</taxon>
        <taxon>Candolleomyces</taxon>
    </lineage>
</organism>
<accession>A0A9W8JJP0</accession>
<reference evidence="1" key="1">
    <citation type="submission" date="2022-06" db="EMBL/GenBank/DDBJ databases">
        <title>Genome Sequence of Candolleomyces eurysporus.</title>
        <authorList>
            <person name="Buettner E."/>
        </authorList>
    </citation>
    <scope>NUCLEOTIDE SEQUENCE</scope>
    <source>
        <strain evidence="1">VTCC 930004</strain>
    </source>
</reference>
<dbReference type="Proteomes" id="UP001140091">
    <property type="component" value="Unassembled WGS sequence"/>
</dbReference>